<sequence length="133" mass="15148">MPVLGLFPARIREISNPRLKAWLNMRRVWNVDTNGNQEKNAIGMKISIPIPASYKRAIERIDFHNPSFLIKGFQAAAIERIPHPVGKNARMQANISGTVKFVKTTATAKPANANRNETPWIKRNRSWKLTDIF</sequence>
<accession>A0A2P2MBI3</accession>
<protein>
    <submittedName>
        <fullName evidence="1">Callose synthase 9</fullName>
    </submittedName>
</protein>
<dbReference type="EMBL" id="GGEC01047102">
    <property type="protein sequence ID" value="MBX27586.1"/>
    <property type="molecule type" value="Transcribed_RNA"/>
</dbReference>
<reference evidence="1" key="1">
    <citation type="submission" date="2018-02" db="EMBL/GenBank/DDBJ databases">
        <title>Rhizophora mucronata_Transcriptome.</title>
        <authorList>
            <person name="Meera S.P."/>
            <person name="Sreeshan A."/>
            <person name="Augustine A."/>
        </authorList>
    </citation>
    <scope>NUCLEOTIDE SEQUENCE</scope>
    <source>
        <tissue evidence="1">Leaf</tissue>
    </source>
</reference>
<dbReference type="AlphaFoldDB" id="A0A2P2MBI3"/>
<organism evidence="1">
    <name type="scientific">Rhizophora mucronata</name>
    <name type="common">Asiatic mangrove</name>
    <dbReference type="NCBI Taxonomy" id="61149"/>
    <lineage>
        <taxon>Eukaryota</taxon>
        <taxon>Viridiplantae</taxon>
        <taxon>Streptophyta</taxon>
        <taxon>Embryophyta</taxon>
        <taxon>Tracheophyta</taxon>
        <taxon>Spermatophyta</taxon>
        <taxon>Magnoliopsida</taxon>
        <taxon>eudicotyledons</taxon>
        <taxon>Gunneridae</taxon>
        <taxon>Pentapetalae</taxon>
        <taxon>rosids</taxon>
        <taxon>fabids</taxon>
        <taxon>Malpighiales</taxon>
        <taxon>Rhizophoraceae</taxon>
        <taxon>Rhizophora</taxon>
    </lineage>
</organism>
<evidence type="ECO:0000313" key="1">
    <source>
        <dbReference type="EMBL" id="MBX27586.1"/>
    </source>
</evidence>
<proteinExistence type="predicted"/>
<name>A0A2P2MBI3_RHIMU</name>